<proteinExistence type="predicted"/>
<evidence type="ECO:0000313" key="1">
    <source>
        <dbReference type="EMBL" id="KAL1593412.1"/>
    </source>
</evidence>
<comment type="caution">
    <text evidence="1">The sequence shown here is derived from an EMBL/GenBank/DDBJ whole genome shotgun (WGS) entry which is preliminary data.</text>
</comment>
<sequence length="179" mass="19878">MKPSYLSASDDLTDTLMFVVDGAEDEAINGLTAQQFDIVFPSNTLPLLAIDLRASRSFERAPVRCKDGIVKLGAQAEKQLRICRDRYNGHILINPDGNKTTLVPELYKHTIGGVEQEGVYLGWGNQTTWGFRYENAVCRADGTGTRDFYEVKLLGLPESPDDTAGCEVSFKGFLRVIVW</sequence>
<keyword evidence="2" id="KW-1185">Reference proteome</keyword>
<organism evidence="1 2">
    <name type="scientific">Nothophoma quercina</name>
    <dbReference type="NCBI Taxonomy" id="749835"/>
    <lineage>
        <taxon>Eukaryota</taxon>
        <taxon>Fungi</taxon>
        <taxon>Dikarya</taxon>
        <taxon>Ascomycota</taxon>
        <taxon>Pezizomycotina</taxon>
        <taxon>Dothideomycetes</taxon>
        <taxon>Pleosporomycetidae</taxon>
        <taxon>Pleosporales</taxon>
        <taxon>Pleosporineae</taxon>
        <taxon>Didymellaceae</taxon>
        <taxon>Nothophoma</taxon>
    </lineage>
</organism>
<evidence type="ECO:0000313" key="2">
    <source>
        <dbReference type="Proteomes" id="UP001521222"/>
    </source>
</evidence>
<gene>
    <name evidence="1" type="ORF">SLS59_009292</name>
</gene>
<dbReference type="Proteomes" id="UP001521222">
    <property type="component" value="Unassembled WGS sequence"/>
</dbReference>
<dbReference type="EMBL" id="JAKIXB020000041">
    <property type="protein sequence ID" value="KAL1593412.1"/>
    <property type="molecule type" value="Genomic_DNA"/>
</dbReference>
<reference evidence="1 2" key="1">
    <citation type="submission" date="2024-02" db="EMBL/GenBank/DDBJ databases">
        <title>De novo assembly and annotation of 12 fungi associated with fruit tree decline syndrome in Ontario, Canada.</title>
        <authorList>
            <person name="Sulman M."/>
            <person name="Ellouze W."/>
            <person name="Ilyukhin E."/>
        </authorList>
    </citation>
    <scope>NUCLEOTIDE SEQUENCE [LARGE SCALE GENOMIC DNA]</scope>
    <source>
        <strain evidence="1 2">M97-236</strain>
    </source>
</reference>
<name>A0ABR3QNJ6_9PLEO</name>
<accession>A0ABR3QNJ6</accession>
<protein>
    <submittedName>
        <fullName evidence="1">Uncharacterized protein</fullName>
    </submittedName>
</protein>